<dbReference type="VEuPathDB" id="FungiDB:BO71DRAFT_384700"/>
<name>A0A319D3L0_9EURO</name>
<keyword evidence="3" id="KW-1185">Reference proteome</keyword>
<gene>
    <name evidence="2" type="ORF">BO71DRAFT_384700</name>
</gene>
<protein>
    <submittedName>
        <fullName evidence="2">Uncharacterized protein</fullName>
    </submittedName>
</protein>
<dbReference type="EMBL" id="KZ825932">
    <property type="protein sequence ID" value="PYH91844.1"/>
    <property type="molecule type" value="Genomic_DNA"/>
</dbReference>
<evidence type="ECO:0000313" key="3">
    <source>
        <dbReference type="Proteomes" id="UP000247810"/>
    </source>
</evidence>
<evidence type="ECO:0000313" key="2">
    <source>
        <dbReference type="EMBL" id="PYH91844.1"/>
    </source>
</evidence>
<evidence type="ECO:0000256" key="1">
    <source>
        <dbReference type="SAM" id="MobiDB-lite"/>
    </source>
</evidence>
<dbReference type="OrthoDB" id="10052172at2759"/>
<accession>A0A319D3L0</accession>
<sequence>MPDYAEGDTVRYKPIGGPASKTAEAIGIIREVIPQATTTTASGTATTTGRSSGTATGGEVLRYGIENSHTHKRSTIKESSILGPAE</sequence>
<proteinExistence type="predicted"/>
<feature type="region of interest" description="Disordered" evidence="1">
    <location>
        <begin position="66"/>
        <end position="86"/>
    </location>
</feature>
<dbReference type="Proteomes" id="UP000247810">
    <property type="component" value="Unassembled WGS sequence"/>
</dbReference>
<reference evidence="2 3" key="1">
    <citation type="submission" date="2018-02" db="EMBL/GenBank/DDBJ databases">
        <title>The genomes of Aspergillus section Nigri reveals drivers in fungal speciation.</title>
        <authorList>
            <consortium name="DOE Joint Genome Institute"/>
            <person name="Vesth T.C."/>
            <person name="Nybo J."/>
            <person name="Theobald S."/>
            <person name="Brandl J."/>
            <person name="Frisvad J.C."/>
            <person name="Nielsen K.F."/>
            <person name="Lyhne E.K."/>
            <person name="Kogle M.E."/>
            <person name="Kuo A."/>
            <person name="Riley R."/>
            <person name="Clum A."/>
            <person name="Nolan M."/>
            <person name="Lipzen A."/>
            <person name="Salamov A."/>
            <person name="Henrissat B."/>
            <person name="Wiebenga A."/>
            <person name="De vries R.P."/>
            <person name="Grigoriev I.V."/>
            <person name="Mortensen U.H."/>
            <person name="Andersen M.R."/>
            <person name="Baker S.E."/>
        </authorList>
    </citation>
    <scope>NUCLEOTIDE SEQUENCE [LARGE SCALE GENOMIC DNA]</scope>
    <source>
        <strain evidence="2 3">CBS 707.79</strain>
    </source>
</reference>
<dbReference type="AlphaFoldDB" id="A0A319D3L0"/>
<organism evidence="2 3">
    <name type="scientific">Aspergillus ellipticus CBS 707.79</name>
    <dbReference type="NCBI Taxonomy" id="1448320"/>
    <lineage>
        <taxon>Eukaryota</taxon>
        <taxon>Fungi</taxon>
        <taxon>Dikarya</taxon>
        <taxon>Ascomycota</taxon>
        <taxon>Pezizomycotina</taxon>
        <taxon>Eurotiomycetes</taxon>
        <taxon>Eurotiomycetidae</taxon>
        <taxon>Eurotiales</taxon>
        <taxon>Aspergillaceae</taxon>
        <taxon>Aspergillus</taxon>
        <taxon>Aspergillus subgen. Circumdati</taxon>
    </lineage>
</organism>
<feature type="region of interest" description="Disordered" evidence="1">
    <location>
        <begin position="38"/>
        <end position="57"/>
    </location>
</feature>